<dbReference type="Pfam" id="PF10412">
    <property type="entry name" value="TrwB_AAD_bind"/>
    <property type="match status" value="1"/>
</dbReference>
<dbReference type="InterPro" id="IPR003593">
    <property type="entry name" value="AAA+_ATPase"/>
</dbReference>
<dbReference type="PANTHER" id="PTHR30121">
    <property type="entry name" value="UNCHARACTERIZED PROTEIN YJGR-RELATED"/>
    <property type="match status" value="1"/>
</dbReference>
<name>A0ABP9HF76_9ACTN</name>
<dbReference type="SMART" id="SM00382">
    <property type="entry name" value="AAA"/>
    <property type="match status" value="1"/>
</dbReference>
<dbReference type="Gene3D" id="3.40.50.300">
    <property type="entry name" value="P-loop containing nucleotide triphosphate hydrolases"/>
    <property type="match status" value="2"/>
</dbReference>
<sequence length="714" mass="76472">MSSPATPSLTWRQLQWRRPLEPLQVLSCLRQWAADSRSPRLVLETRADRAGVRYLLGAPPAAINEAATTLRQLLGTTVLNPAAVERPAVQTVGRLAASTRHRPLRLEVPELIVAALLAALTRAGKDEGLVLQLVLGPRRIPLAVPTTSPSSVVAPWWSVAWRGDGGRLDSDKRSALRTKVAEHGFACTLRLGVRAGSSERRRTLLLGLLAALRTSEAAGVQLSLHPERAGRLDAAERPFRWPLRLGIAELLPLTAWPLGDADLPGQPALHPKPLPPPAGTAGKKRVIARALAPGVAAHLALDARAALQHLHVVGPTGVGKSTLLANLICQDIADGRAAVVVEPKGDLVAEVLARVPRSRRDDIVVLDPADDSPVGLNPLAAHGRRPELVADGLLAVFKQLYGRAIGPRSQDILYAGLLTLAHQPDASLAMLPLLLTNPGLRRRLTAGLHDPLTLEPFWSTFEAWSDAERATAIAPVMNKLRPLLRPGLRGVIGQRRPRFQLRQVLTERKVLLVPLQRGVIGPEAAGLLGSLLLAELWQALQGRGAIPAEHRHPVMVYVDEVQDYLHLPTDLGEALAQARGYGAGFTLAHQFLGQLPREMRAAVLANARSRVAFQLSPEDATALSKGHPELTPADLTALGPYQVYASLLSGGRASAYALGQSLPLGPALSDPAELRARSRERFGQPLAAVDADFAALAAADEAPLGATGRRRRQP</sequence>
<dbReference type="EMBL" id="BAABIL010000119">
    <property type="protein sequence ID" value="GAA4969431.1"/>
    <property type="molecule type" value="Genomic_DNA"/>
</dbReference>
<evidence type="ECO:0000259" key="1">
    <source>
        <dbReference type="SMART" id="SM00382"/>
    </source>
</evidence>
<dbReference type="SUPFAM" id="SSF52540">
    <property type="entry name" value="P-loop containing nucleoside triphosphate hydrolases"/>
    <property type="match status" value="1"/>
</dbReference>
<comment type="caution">
    <text evidence="2">The sequence shown here is derived from an EMBL/GenBank/DDBJ whole genome shotgun (WGS) entry which is preliminary data.</text>
</comment>
<feature type="domain" description="AAA+ ATPase" evidence="1">
    <location>
        <begin position="306"/>
        <end position="419"/>
    </location>
</feature>
<evidence type="ECO:0000313" key="2">
    <source>
        <dbReference type="EMBL" id="GAA4969431.1"/>
    </source>
</evidence>
<dbReference type="InterPro" id="IPR019476">
    <property type="entry name" value="T4SS_TraD_DNA-bd"/>
</dbReference>
<protein>
    <submittedName>
        <fullName evidence="2">Type IV secretory system conjugative DNA transfer family protein</fullName>
    </submittedName>
</protein>
<dbReference type="PANTHER" id="PTHR30121:SF11">
    <property type="entry name" value="AAA+ ATPASE DOMAIN-CONTAINING PROTEIN"/>
    <property type="match status" value="1"/>
</dbReference>
<keyword evidence="3" id="KW-1185">Reference proteome</keyword>
<dbReference type="InterPro" id="IPR051162">
    <property type="entry name" value="T4SS_component"/>
</dbReference>
<organism evidence="2 3">
    <name type="scientific">Kineococcus glutinatus</name>
    <dbReference type="NCBI Taxonomy" id="1070872"/>
    <lineage>
        <taxon>Bacteria</taxon>
        <taxon>Bacillati</taxon>
        <taxon>Actinomycetota</taxon>
        <taxon>Actinomycetes</taxon>
        <taxon>Kineosporiales</taxon>
        <taxon>Kineosporiaceae</taxon>
        <taxon>Kineococcus</taxon>
    </lineage>
</organism>
<proteinExistence type="predicted"/>
<gene>
    <name evidence="2" type="ORF">GCM10023225_09620</name>
</gene>
<evidence type="ECO:0000313" key="3">
    <source>
        <dbReference type="Proteomes" id="UP001501195"/>
    </source>
</evidence>
<accession>A0ABP9HF76</accession>
<dbReference type="Proteomes" id="UP001501195">
    <property type="component" value="Unassembled WGS sequence"/>
</dbReference>
<dbReference type="InterPro" id="IPR027417">
    <property type="entry name" value="P-loop_NTPase"/>
</dbReference>
<reference evidence="3" key="1">
    <citation type="journal article" date="2019" name="Int. J. Syst. Evol. Microbiol.">
        <title>The Global Catalogue of Microorganisms (GCM) 10K type strain sequencing project: providing services to taxonomists for standard genome sequencing and annotation.</title>
        <authorList>
            <consortium name="The Broad Institute Genomics Platform"/>
            <consortium name="The Broad Institute Genome Sequencing Center for Infectious Disease"/>
            <person name="Wu L."/>
            <person name="Ma J."/>
        </authorList>
    </citation>
    <scope>NUCLEOTIDE SEQUENCE [LARGE SCALE GENOMIC DNA]</scope>
    <source>
        <strain evidence="3">JCM 18126</strain>
    </source>
</reference>